<organism evidence="1">
    <name type="scientific">Anguilla anguilla</name>
    <name type="common">European freshwater eel</name>
    <name type="synonym">Muraena anguilla</name>
    <dbReference type="NCBI Taxonomy" id="7936"/>
    <lineage>
        <taxon>Eukaryota</taxon>
        <taxon>Metazoa</taxon>
        <taxon>Chordata</taxon>
        <taxon>Craniata</taxon>
        <taxon>Vertebrata</taxon>
        <taxon>Euteleostomi</taxon>
        <taxon>Actinopterygii</taxon>
        <taxon>Neopterygii</taxon>
        <taxon>Teleostei</taxon>
        <taxon>Anguilliformes</taxon>
        <taxon>Anguillidae</taxon>
        <taxon>Anguilla</taxon>
    </lineage>
</organism>
<reference evidence="1" key="1">
    <citation type="submission" date="2014-11" db="EMBL/GenBank/DDBJ databases">
        <authorList>
            <person name="Amaro Gonzalez C."/>
        </authorList>
    </citation>
    <scope>NUCLEOTIDE SEQUENCE</scope>
</reference>
<accession>A0A0E9RPU7</accession>
<name>A0A0E9RPU7_ANGAN</name>
<sequence length="57" mass="6793">MPLPVSCYTSIKAVEIQLHCMTTVSSCSIISMARSIQWIRFLSEPKYIYFNFWKQWE</sequence>
<protein>
    <submittedName>
        <fullName evidence="1">Uncharacterized protein</fullName>
    </submittedName>
</protein>
<evidence type="ECO:0000313" key="1">
    <source>
        <dbReference type="EMBL" id="JAH31139.1"/>
    </source>
</evidence>
<reference evidence="1" key="2">
    <citation type="journal article" date="2015" name="Fish Shellfish Immunol.">
        <title>Early steps in the European eel (Anguilla anguilla)-Vibrio vulnificus interaction in the gills: Role of the RtxA13 toxin.</title>
        <authorList>
            <person name="Callol A."/>
            <person name="Pajuelo D."/>
            <person name="Ebbesson L."/>
            <person name="Teles M."/>
            <person name="MacKenzie S."/>
            <person name="Amaro C."/>
        </authorList>
    </citation>
    <scope>NUCLEOTIDE SEQUENCE</scope>
</reference>
<dbReference type="EMBL" id="GBXM01077438">
    <property type="protein sequence ID" value="JAH31139.1"/>
    <property type="molecule type" value="Transcribed_RNA"/>
</dbReference>
<proteinExistence type="predicted"/>
<dbReference type="AlphaFoldDB" id="A0A0E9RPU7"/>